<keyword evidence="3" id="KW-0378">Hydrolase</keyword>
<dbReference type="PANTHER" id="PTHR43694:SF1">
    <property type="entry name" value="RIBONUCLEASE J"/>
    <property type="match status" value="1"/>
</dbReference>
<dbReference type="InterPro" id="IPR036866">
    <property type="entry name" value="RibonucZ/Hydroxyglut_hydro"/>
</dbReference>
<dbReference type="InterPro" id="IPR042173">
    <property type="entry name" value="RNase_J_2"/>
</dbReference>
<evidence type="ECO:0000256" key="3">
    <source>
        <dbReference type="ARBA" id="ARBA00022801"/>
    </source>
</evidence>
<dbReference type="InterPro" id="IPR001279">
    <property type="entry name" value="Metallo-B-lactamas"/>
</dbReference>
<dbReference type="SUPFAM" id="SSF56281">
    <property type="entry name" value="Metallo-hydrolase/oxidoreductase"/>
    <property type="match status" value="1"/>
</dbReference>
<accession>A0A952FQ68</accession>
<keyword evidence="4" id="KW-0862">Zinc</keyword>
<dbReference type="GO" id="GO:0004527">
    <property type="term" value="F:exonuclease activity"/>
    <property type="evidence" value="ECO:0007669"/>
    <property type="project" value="UniProtKB-KW"/>
</dbReference>
<dbReference type="InterPro" id="IPR041636">
    <property type="entry name" value="RNase_J_C"/>
</dbReference>
<dbReference type="AlphaFoldDB" id="A0A952FQ68"/>
<dbReference type="InterPro" id="IPR011108">
    <property type="entry name" value="RMMBL"/>
</dbReference>
<feature type="domain" description="Metallo-beta-lactamase" evidence="7">
    <location>
        <begin position="28"/>
        <end position="223"/>
    </location>
</feature>
<evidence type="ECO:0000256" key="5">
    <source>
        <dbReference type="ARBA" id="ARBA00022839"/>
    </source>
</evidence>
<dbReference type="GO" id="GO:0003723">
    <property type="term" value="F:RNA binding"/>
    <property type="evidence" value="ECO:0007669"/>
    <property type="project" value="UniProtKB-KW"/>
</dbReference>
<dbReference type="Gene3D" id="3.60.15.10">
    <property type="entry name" value="Ribonuclease Z/Hydroxyacylglutathione hydrolase-like"/>
    <property type="match status" value="1"/>
</dbReference>
<sequence length="560" mass="60204">MNASPAASATGPDDALYFLPLGGAGEIGMNLYLYGHAGHWLMVDCGVTFADESIPGVDLIVPDPVFIEQRRDKLLALVITHAHEDHVGAITHLWPDLRCPIYATPFTAAVLRIKLRETDFADQVPIIEVPLGGDVEIGPFGVGFITMTHSVPEPNALVIRTKHGNVIHTGDWKLDPAPQIGAVTDEAKLRRLGEEGVVAVMGDSTNALNPGRSGSEEEVRIGLAEVIAAQKNRVVVTCFSSNVARIHSVALAARQAGRQCALVGRSLWKIMEAAQATGYMNDLPEPFVREDQAGYIPRDKIVLICTGSQGEARSALSRIAGDSHPHITLEDGDTVVFSAREIPGNEKAIGRVQNALVGQGVTIITPDDAMVHCSGHPARDELTTLYQWLKPQAVVPVHGEERHMRAHAALAEAGQVKQTLIPRNGALIRLAPGPLEIVDNVAHGRLALDGHHLVPIGGEAIRDRQRIIHNGAAVVTLVVGRDGRLAANPKVALLGIEDAEDQAESEAEVADEVRASIESLPRAQRNDDAAISESARATVRRTIRNWHGKKPVTEVHLVRL</sequence>
<dbReference type="CDD" id="cd07714">
    <property type="entry name" value="RNaseJ_MBL-fold"/>
    <property type="match status" value="1"/>
</dbReference>
<evidence type="ECO:0000256" key="6">
    <source>
        <dbReference type="ARBA" id="ARBA00022884"/>
    </source>
</evidence>
<evidence type="ECO:0000259" key="7">
    <source>
        <dbReference type="SMART" id="SM00849"/>
    </source>
</evidence>
<keyword evidence="1" id="KW-0540">Nuclease</keyword>
<protein>
    <submittedName>
        <fullName evidence="8">Ribonuclease J</fullName>
    </submittedName>
</protein>
<dbReference type="Gene3D" id="3.10.20.580">
    <property type="match status" value="1"/>
</dbReference>
<gene>
    <name evidence="8" type="ORF">JF625_14015</name>
</gene>
<comment type="caution">
    <text evidence="8">The sequence shown here is derived from an EMBL/GenBank/DDBJ whole genome shotgun (WGS) entry which is preliminary data.</text>
</comment>
<evidence type="ECO:0000313" key="8">
    <source>
        <dbReference type="EMBL" id="MBW8726259.1"/>
    </source>
</evidence>
<evidence type="ECO:0000313" key="9">
    <source>
        <dbReference type="Proteomes" id="UP000700706"/>
    </source>
</evidence>
<dbReference type="Proteomes" id="UP000700706">
    <property type="component" value="Unassembled WGS sequence"/>
</dbReference>
<evidence type="ECO:0000256" key="2">
    <source>
        <dbReference type="ARBA" id="ARBA00022723"/>
    </source>
</evidence>
<dbReference type="PANTHER" id="PTHR43694">
    <property type="entry name" value="RIBONUCLEASE J"/>
    <property type="match status" value="1"/>
</dbReference>
<dbReference type="Pfam" id="PF17770">
    <property type="entry name" value="RNase_J_C"/>
    <property type="match status" value="1"/>
</dbReference>
<dbReference type="InterPro" id="IPR055132">
    <property type="entry name" value="RNase_J_b_CASP"/>
</dbReference>
<keyword evidence="6" id="KW-0694">RNA-binding</keyword>
<keyword evidence="5" id="KW-0269">Exonuclease</keyword>
<evidence type="ECO:0000256" key="4">
    <source>
        <dbReference type="ARBA" id="ARBA00022833"/>
    </source>
</evidence>
<dbReference type="SMART" id="SM00849">
    <property type="entry name" value="Lactamase_B"/>
    <property type="match status" value="1"/>
</dbReference>
<dbReference type="Pfam" id="PF00753">
    <property type="entry name" value="Lactamase_B"/>
    <property type="match status" value="1"/>
</dbReference>
<dbReference type="Gene3D" id="3.40.50.10710">
    <property type="entry name" value="Metallo-hydrolase/oxidoreductase"/>
    <property type="match status" value="1"/>
</dbReference>
<evidence type="ECO:0000256" key="1">
    <source>
        <dbReference type="ARBA" id="ARBA00022722"/>
    </source>
</evidence>
<name>A0A952FQ68_9PROT</name>
<dbReference type="GO" id="GO:0046872">
    <property type="term" value="F:metal ion binding"/>
    <property type="evidence" value="ECO:0007669"/>
    <property type="project" value="UniProtKB-KW"/>
</dbReference>
<dbReference type="Pfam" id="PF22505">
    <property type="entry name" value="RNase_J_b_CASP"/>
    <property type="match status" value="1"/>
</dbReference>
<reference evidence="8" key="1">
    <citation type="submission" date="2020-06" db="EMBL/GenBank/DDBJ databases">
        <title>Stable isotope informed genome-resolved metagenomics uncovers potential trophic interactions in rhizosphere soil.</title>
        <authorList>
            <person name="Starr E.P."/>
            <person name="Shi S."/>
            <person name="Blazewicz S.J."/>
            <person name="Koch B.J."/>
            <person name="Probst A.J."/>
            <person name="Hungate B.A."/>
            <person name="Pett-Ridge J."/>
            <person name="Firestone M.K."/>
            <person name="Banfield J.F."/>
        </authorList>
    </citation>
    <scope>NUCLEOTIDE SEQUENCE</scope>
    <source>
        <strain evidence="8">YM_69_17</strain>
    </source>
</reference>
<keyword evidence="2" id="KW-0479">Metal-binding</keyword>
<dbReference type="Pfam" id="PF07521">
    <property type="entry name" value="RMMBL"/>
    <property type="match status" value="1"/>
</dbReference>
<proteinExistence type="predicted"/>
<dbReference type="EMBL" id="JAEKLZ010000205">
    <property type="protein sequence ID" value="MBW8726259.1"/>
    <property type="molecule type" value="Genomic_DNA"/>
</dbReference>
<organism evidence="8 9">
    <name type="scientific">Inquilinus limosus</name>
    <dbReference type="NCBI Taxonomy" id="171674"/>
    <lineage>
        <taxon>Bacteria</taxon>
        <taxon>Pseudomonadati</taxon>
        <taxon>Pseudomonadota</taxon>
        <taxon>Alphaproteobacteria</taxon>
        <taxon>Rhodospirillales</taxon>
        <taxon>Rhodospirillaceae</taxon>
        <taxon>Inquilinus</taxon>
    </lineage>
</organism>